<reference evidence="1" key="1">
    <citation type="journal article" date="2014" name="Int. J. Syst. Evol. Microbiol.">
        <title>Complete genome of a new Firmicutes species belonging to the dominant human colonic microbiota ('Ruminococcus bicirculans') reveals two chromosomes and a selective capacity to utilize plant glucans.</title>
        <authorList>
            <consortium name="NISC Comparative Sequencing Program"/>
            <person name="Wegmann U."/>
            <person name="Louis P."/>
            <person name="Goesmann A."/>
            <person name="Henrissat B."/>
            <person name="Duncan S.H."/>
            <person name="Flint H.J."/>
        </authorList>
    </citation>
    <scope>NUCLEOTIDE SEQUENCE</scope>
    <source>
        <strain evidence="1">NBRC 108894</strain>
    </source>
</reference>
<dbReference type="Proteomes" id="UP001157034">
    <property type="component" value="Unassembled WGS sequence"/>
</dbReference>
<dbReference type="RefSeq" id="WP_284252031.1">
    <property type="nucleotide sequence ID" value="NZ_BSVB01000001.1"/>
</dbReference>
<name>A0ABQ6JYA4_9MICO</name>
<sequence>MGELEVPGADPAQKVSGFGSAHPGVDAFGAFGGAENANQAVQAEIVAGSKNVAEVVLERAACTETLAESFGFSAASVACERGRDTGTASAP</sequence>
<evidence type="ECO:0000313" key="1">
    <source>
        <dbReference type="EMBL" id="GMA93296.1"/>
    </source>
</evidence>
<keyword evidence="3" id="KW-1185">Reference proteome</keyword>
<organism evidence="1 3">
    <name type="scientific">Pseudolysinimonas kribbensis</name>
    <dbReference type="NCBI Taxonomy" id="433641"/>
    <lineage>
        <taxon>Bacteria</taxon>
        <taxon>Bacillati</taxon>
        <taxon>Actinomycetota</taxon>
        <taxon>Actinomycetes</taxon>
        <taxon>Micrococcales</taxon>
        <taxon>Microbacteriaceae</taxon>
        <taxon>Pseudolysinimonas</taxon>
    </lineage>
</organism>
<accession>A0ABQ6JYA4</accession>
<evidence type="ECO:0000313" key="3">
    <source>
        <dbReference type="Proteomes" id="UP001157034"/>
    </source>
</evidence>
<dbReference type="EMBL" id="BSVB01000001">
    <property type="protein sequence ID" value="GMA97198.1"/>
    <property type="molecule type" value="Genomic_DNA"/>
</dbReference>
<proteinExistence type="predicted"/>
<reference evidence="3" key="2">
    <citation type="journal article" date="2019" name="Int. J. Syst. Evol. Microbiol.">
        <title>The Global Catalogue of Microorganisms (GCM) 10K type strain sequencing project: providing services to taxonomists for standard genome sequencing and annotation.</title>
        <authorList>
            <consortium name="The Broad Institute Genomics Platform"/>
            <consortium name="The Broad Institute Genome Sequencing Center for Infectious Disease"/>
            <person name="Wu L."/>
            <person name="Ma J."/>
        </authorList>
    </citation>
    <scope>NUCLEOTIDE SEQUENCE [LARGE SCALE GENOMIC DNA]</scope>
    <source>
        <strain evidence="3">NBRC 108894</strain>
    </source>
</reference>
<reference evidence="1" key="3">
    <citation type="submission" date="2023-02" db="EMBL/GenBank/DDBJ databases">
        <authorList>
            <person name="Sun Q."/>
            <person name="Mori K."/>
        </authorList>
    </citation>
    <scope>NUCLEOTIDE SEQUENCE</scope>
    <source>
        <strain evidence="1">NBRC 108894</strain>
    </source>
</reference>
<dbReference type="EMBL" id="BSVB01000001">
    <property type="protein sequence ID" value="GMA93296.1"/>
    <property type="molecule type" value="Genomic_DNA"/>
</dbReference>
<gene>
    <name evidence="1" type="ORF">GCM10025881_01200</name>
    <name evidence="2" type="ORF">GCM10025881_40220</name>
</gene>
<protein>
    <submittedName>
        <fullName evidence="1">Uncharacterized protein</fullName>
    </submittedName>
</protein>
<evidence type="ECO:0000313" key="2">
    <source>
        <dbReference type="EMBL" id="GMA97198.1"/>
    </source>
</evidence>
<comment type="caution">
    <text evidence="1">The sequence shown here is derived from an EMBL/GenBank/DDBJ whole genome shotgun (WGS) entry which is preliminary data.</text>
</comment>